<evidence type="ECO:0000259" key="4">
    <source>
        <dbReference type="Pfam" id="PF00294"/>
    </source>
</evidence>
<comment type="similarity">
    <text evidence="1">Belongs to the carbohydrate kinase PfkB family.</text>
</comment>
<feature type="domain" description="Carbohydrate kinase PfkB" evidence="4">
    <location>
        <begin position="25"/>
        <end position="284"/>
    </location>
</feature>
<dbReference type="InterPro" id="IPR029056">
    <property type="entry name" value="Ribokinase-like"/>
</dbReference>
<dbReference type="PANTHER" id="PTHR43085">
    <property type="entry name" value="HEXOKINASE FAMILY MEMBER"/>
    <property type="match status" value="1"/>
</dbReference>
<evidence type="ECO:0000256" key="3">
    <source>
        <dbReference type="ARBA" id="ARBA00022777"/>
    </source>
</evidence>
<dbReference type="CDD" id="cd01167">
    <property type="entry name" value="bac_FRK"/>
    <property type="match status" value="1"/>
</dbReference>
<accession>A0A831LPV8</accession>
<dbReference type="Pfam" id="PF00294">
    <property type="entry name" value="PfkB"/>
    <property type="match status" value="1"/>
</dbReference>
<dbReference type="AlphaFoldDB" id="A0A831LPV8"/>
<organism evidence="5">
    <name type="scientific">Mariniphaga anaerophila</name>
    <dbReference type="NCBI Taxonomy" id="1484053"/>
    <lineage>
        <taxon>Bacteria</taxon>
        <taxon>Pseudomonadati</taxon>
        <taxon>Bacteroidota</taxon>
        <taxon>Bacteroidia</taxon>
        <taxon>Marinilabiliales</taxon>
        <taxon>Prolixibacteraceae</taxon>
        <taxon>Mariniphaga</taxon>
    </lineage>
</organism>
<dbReference type="PANTHER" id="PTHR43085:SF57">
    <property type="entry name" value="CARBOHYDRATE KINASE PFKB DOMAIN-CONTAINING PROTEIN"/>
    <property type="match status" value="1"/>
</dbReference>
<reference evidence="5" key="1">
    <citation type="journal article" date="2020" name="mSystems">
        <title>Genome- and Community-Level Interaction Insights into Carbon Utilization and Element Cycling Functions of Hydrothermarchaeota in Hydrothermal Sediment.</title>
        <authorList>
            <person name="Zhou Z."/>
            <person name="Liu Y."/>
            <person name="Xu W."/>
            <person name="Pan J."/>
            <person name="Luo Z.H."/>
            <person name="Li M."/>
        </authorList>
    </citation>
    <scope>NUCLEOTIDE SEQUENCE [LARGE SCALE GENOMIC DNA]</scope>
    <source>
        <strain evidence="5">SpSt-1217</strain>
    </source>
</reference>
<dbReference type="PROSITE" id="PS00584">
    <property type="entry name" value="PFKB_KINASES_2"/>
    <property type="match status" value="1"/>
</dbReference>
<dbReference type="Proteomes" id="UP000886047">
    <property type="component" value="Unassembled WGS sequence"/>
</dbReference>
<protein>
    <submittedName>
        <fullName evidence="5">Carbohydrate kinase</fullName>
    </submittedName>
</protein>
<name>A0A831LPV8_9BACT</name>
<dbReference type="InterPro" id="IPR011611">
    <property type="entry name" value="PfkB_dom"/>
</dbReference>
<dbReference type="EMBL" id="DSDK01000139">
    <property type="protein sequence ID" value="HDR50477.1"/>
    <property type="molecule type" value="Genomic_DNA"/>
</dbReference>
<keyword evidence="3 5" id="KW-0418">Kinase</keyword>
<sequence>MDYTGLQTVVCFGEVLWDMLPGGARPGGAPLNVGIHLKRQGIHPLLVSRIGNDREGEKLRRFLLKSKMDLRFLQTDNALPTSQVLVHLDEHKNATYEICEPVAWDNIQFSKKMDNLAAKADLIVFGTLASRNETTRKTLLKFLEHSPAKRFLDVNLRPPYDTRDVVEKMLHLADFVKLNNDELQTIARWNSRNGNEEELSRWFFEYFSCSTVCVTRGANGAAILKDDKWFEHPGFKVVAVDTVGSGDSFLAGLIAQLSAGSSPEKALEYACATGAFVASRQGAVPEYSARDIEAFIK</sequence>
<gene>
    <name evidence="5" type="ORF">ENN90_02490</name>
</gene>
<proteinExistence type="inferred from homology"/>
<evidence type="ECO:0000313" key="5">
    <source>
        <dbReference type="EMBL" id="HDR50477.1"/>
    </source>
</evidence>
<dbReference type="InterPro" id="IPR002173">
    <property type="entry name" value="Carboh/pur_kinase_PfkB_CS"/>
</dbReference>
<dbReference type="SUPFAM" id="SSF53613">
    <property type="entry name" value="Ribokinase-like"/>
    <property type="match status" value="1"/>
</dbReference>
<keyword evidence="2" id="KW-0808">Transferase</keyword>
<evidence type="ECO:0000256" key="1">
    <source>
        <dbReference type="ARBA" id="ARBA00010688"/>
    </source>
</evidence>
<evidence type="ECO:0000256" key="2">
    <source>
        <dbReference type="ARBA" id="ARBA00022679"/>
    </source>
</evidence>
<comment type="caution">
    <text evidence="5">The sequence shown here is derived from an EMBL/GenBank/DDBJ whole genome shotgun (WGS) entry which is preliminary data.</text>
</comment>
<dbReference type="Gene3D" id="3.40.1190.20">
    <property type="match status" value="1"/>
</dbReference>
<dbReference type="GO" id="GO:0016301">
    <property type="term" value="F:kinase activity"/>
    <property type="evidence" value="ECO:0007669"/>
    <property type="project" value="UniProtKB-KW"/>
</dbReference>
<dbReference type="InterPro" id="IPR050306">
    <property type="entry name" value="PfkB_Carbo_kinase"/>
</dbReference>